<organism evidence="2 3">
    <name type="scientific">Saccharomonospora azurea NA-128</name>
    <dbReference type="NCBI Taxonomy" id="882081"/>
    <lineage>
        <taxon>Bacteria</taxon>
        <taxon>Bacillati</taxon>
        <taxon>Actinomycetota</taxon>
        <taxon>Actinomycetes</taxon>
        <taxon>Pseudonocardiales</taxon>
        <taxon>Pseudonocardiaceae</taxon>
        <taxon>Saccharomonospora</taxon>
    </lineage>
</organism>
<reference evidence="2 3" key="1">
    <citation type="journal article" date="2012" name="Stand. Genomic Sci.">
        <title>Genome sequence of the soil bacterium Saccharomonospora azurea type strain (NA-128(T)).</title>
        <authorList>
            <person name="Klenk H.P."/>
            <person name="Held B."/>
            <person name="Lucas S."/>
            <person name="Lapidus A."/>
            <person name="Copeland A."/>
            <person name="Hammon N."/>
            <person name="Pitluck S."/>
            <person name="Goodwin L.A."/>
            <person name="Han C."/>
            <person name="Tapia R."/>
            <person name="Brambilla E.M."/>
            <person name="Potter G."/>
            <person name="Land M."/>
            <person name="Ivanova N."/>
            <person name="Rohde M."/>
            <person name="Goker M."/>
            <person name="Detter J.C."/>
            <person name="Kyrpides N.C."/>
            <person name="Woyke T."/>
        </authorList>
    </citation>
    <scope>NUCLEOTIDE SEQUENCE [LARGE SCALE GENOMIC DNA]</scope>
    <source>
        <strain evidence="2 3">NA-128</strain>
    </source>
</reference>
<keyword evidence="3" id="KW-1185">Reference proteome</keyword>
<evidence type="ECO:0000256" key="1">
    <source>
        <dbReference type="SAM" id="MobiDB-lite"/>
    </source>
</evidence>
<feature type="compositionally biased region" description="Polar residues" evidence="1">
    <location>
        <begin position="62"/>
        <end position="74"/>
    </location>
</feature>
<evidence type="ECO:0000313" key="2">
    <source>
        <dbReference type="EMBL" id="EHY90413.1"/>
    </source>
</evidence>
<dbReference type="OrthoDB" id="3555448at2"/>
<sequence>MPIRTNRGRAAVYRRLWGFPMRSPGHLVGTIVVVAALLVAAGVLVPKLVGDDRTTPPVPGASGSTSEQAATSAEPTLDRETLPTRLSEPLVTPTPADPAPEALDVATRWVTAWASVPDADTDDAAETWLEGLRPYTTPEFLPQLRTVEPANVEATKVVGEPKARESYPRSVKVEVATDGPTLLVTVIDTDDGWKVTAYTEAESG</sequence>
<gene>
    <name evidence="2" type="ORF">SacazDRAFT_03542</name>
</gene>
<name>H8G891_9PSEU</name>
<dbReference type="AlphaFoldDB" id="H8G891"/>
<accession>H8G891</accession>
<evidence type="ECO:0000313" key="3">
    <source>
        <dbReference type="Proteomes" id="UP000004705"/>
    </source>
</evidence>
<protein>
    <submittedName>
        <fullName evidence="2">Uncharacterized protein</fullName>
    </submittedName>
</protein>
<dbReference type="HOGENOM" id="CLU_1342442_0_0_11"/>
<dbReference type="EMBL" id="CM001466">
    <property type="protein sequence ID" value="EHY90413.1"/>
    <property type="molecule type" value="Genomic_DNA"/>
</dbReference>
<dbReference type="RefSeq" id="WP_005443782.1">
    <property type="nucleotide sequence ID" value="NZ_CM001466.1"/>
</dbReference>
<dbReference type="Proteomes" id="UP000004705">
    <property type="component" value="Chromosome"/>
</dbReference>
<feature type="region of interest" description="Disordered" evidence="1">
    <location>
        <begin position="49"/>
        <end position="100"/>
    </location>
</feature>
<proteinExistence type="predicted"/>